<comment type="catalytic activity">
    <reaction evidence="10">
        <text>(6S)-5-methyl-5,6,7,8-tetrahydrofolate + L-homocysteine = (6S)-5,6,7,8-tetrahydrofolate + L-methionine</text>
        <dbReference type="Rhea" id="RHEA:11172"/>
        <dbReference type="ChEBI" id="CHEBI:18608"/>
        <dbReference type="ChEBI" id="CHEBI:57453"/>
        <dbReference type="ChEBI" id="CHEBI:57844"/>
        <dbReference type="ChEBI" id="CHEBI:58199"/>
        <dbReference type="EC" id="2.1.1.13"/>
    </reaction>
</comment>
<evidence type="ECO:0000259" key="16">
    <source>
        <dbReference type="PROSITE" id="PS51337"/>
    </source>
</evidence>
<dbReference type="PROSITE" id="PS50974">
    <property type="entry name" value="ADOMET_ACTIVATION"/>
    <property type="match status" value="1"/>
</dbReference>
<feature type="domain" description="AdoMet activation" evidence="14">
    <location>
        <begin position="573"/>
        <end position="899"/>
    </location>
</feature>
<keyword evidence="4 10" id="KW-0808">Transferase</keyword>
<evidence type="ECO:0000256" key="12">
    <source>
        <dbReference type="PIRSR" id="PIRSR000381-2"/>
    </source>
</evidence>
<evidence type="ECO:0000256" key="6">
    <source>
        <dbReference type="ARBA" id="ARBA00022723"/>
    </source>
</evidence>
<evidence type="ECO:0000259" key="13">
    <source>
        <dbReference type="PROSITE" id="PS50972"/>
    </source>
</evidence>
<dbReference type="GO" id="GO:0008705">
    <property type="term" value="F:methionine synthase activity"/>
    <property type="evidence" value="ECO:0007669"/>
    <property type="project" value="UniProtKB-UniRule"/>
</dbReference>
<dbReference type="SUPFAM" id="SSF47644">
    <property type="entry name" value="Methionine synthase domain"/>
    <property type="match status" value="1"/>
</dbReference>
<dbReference type="InterPro" id="IPR011822">
    <property type="entry name" value="MetH"/>
</dbReference>
<dbReference type="PROSITE" id="PS50972">
    <property type="entry name" value="PTERIN_BINDING"/>
    <property type="match status" value="1"/>
</dbReference>
<feature type="binding site" evidence="12">
    <location>
        <position position="536"/>
    </location>
    <ligand>
        <name>methylcob(III)alamin</name>
        <dbReference type="ChEBI" id="CHEBI:28115"/>
    </ligand>
</feature>
<dbReference type="InterPro" id="IPR033706">
    <property type="entry name" value="Met_synthase_B12-bd"/>
</dbReference>
<dbReference type="NCBIfam" id="TIGR02082">
    <property type="entry name" value="metH"/>
    <property type="match status" value="1"/>
</dbReference>
<evidence type="ECO:0000256" key="5">
    <source>
        <dbReference type="ARBA" id="ARBA00022691"/>
    </source>
</evidence>
<evidence type="ECO:0000256" key="2">
    <source>
        <dbReference type="ARBA" id="ARBA00022603"/>
    </source>
</evidence>
<protein>
    <recommendedName>
        <fullName evidence="9 10">Methionine synthase</fullName>
        <ecNumber evidence="9 10">2.1.1.13</ecNumber>
    </recommendedName>
    <alternativeName>
        <fullName evidence="10">5-methyltetrahydrofolate--homocysteine methyltransferase</fullName>
    </alternativeName>
</protein>
<feature type="binding site" evidence="12">
    <location>
        <position position="369"/>
    </location>
    <ligand>
        <name>methylcob(III)alamin</name>
        <dbReference type="ChEBI" id="CHEBI:28115"/>
    </ligand>
</feature>
<organism evidence="17 18">
    <name type="scientific">Pseudotamlana carrageenivorans</name>
    <dbReference type="NCBI Taxonomy" id="2069432"/>
    <lineage>
        <taxon>Bacteria</taxon>
        <taxon>Pseudomonadati</taxon>
        <taxon>Bacteroidota</taxon>
        <taxon>Flavobacteriia</taxon>
        <taxon>Flavobacteriales</taxon>
        <taxon>Flavobacteriaceae</taxon>
        <taxon>Pseudotamlana</taxon>
    </lineage>
</organism>
<sequence length="899" mass="101164">MIDEANQKPKTKNQKRYMKLSGLEPLVQNENSNFINVGERTNVAGSRKFLRLIKEEKYDEALDIARHQVDGGAQIIDINFDDGLIDGKEAMIRFLNLIAAEPDICRVPIMIDSSKWEIIEAGLQVVQGKCVVNSISLKEGKEKFVQEAKLIKRYGAAVIVMAFDEVGQADNYERRIEISKRSYDILVNEVGFPSEDVIFDLNIFPVATGMEEHRRNAIDFIEATRWVRENLPNVSVSGGVSNVSFSFRGNDGVREAMHSVFLYYAIQAGMNMGIVNPALLEVYDDIPKDLLEHVEDVILDRRDDATERLLDFAETVKGSKTEKGVDLTWRENPLQDRITHALVKGIDAFIIEDIEQARQEAEKPIDVIEGHLMIGMNVVGDLFGAGKMFLPQVVKSARVMKKAVAYLNPFIEAEKTDKQEPVGKILMATVKGDVHDIGKNIVSVVLACNNYEIVDMGVMVPPEKIIETAISERVDAIGLSGLITPSLDEMVYLAKEMQRQNFKLPLLIGGATTSKAHTAVKIDTQYNNAVVHVNDASRAVTVVGDLLNKKTSHEYVAKMKADYDDFRTKFLKRGKEKSYISIEEARKRKYKIDWETSEIVKPNELGIQMLKQISLKDLVPFIDWSPFFRSWDLHGKYPDILTDEVVGEQATIMYNEAQVMIREIIAKQSLKAKAVFGLFEANSINDDDISIQKKGEEIAVFRTLRQQLKKREGIPNHALADFIAPKESGKTDYMGAFCVGIFGAQELADSYRAKDDDYNGIMAQAIADRFAEAFAEYLHKQIRTKHWGYAANEDLSNDDLIKESYKGIRPAPGYPACPDHLEKETIWELLDVEKIIGVTLTESLAMWPAAAVSGYYFGNPEAKYFGLGKITDDQVTDYCERKGITKEKARKWLHANIAD</sequence>
<keyword evidence="18" id="KW-1185">Reference proteome</keyword>
<evidence type="ECO:0000256" key="10">
    <source>
        <dbReference type="PIRNR" id="PIRNR000381"/>
    </source>
</evidence>
<reference evidence="18" key="1">
    <citation type="submission" date="2018-01" db="EMBL/GenBank/DDBJ databases">
        <title>Complete genome of Tamlana sp. UJ94.</title>
        <authorList>
            <person name="Jung J."/>
            <person name="Chung D."/>
            <person name="Bae S.S."/>
            <person name="Baek K."/>
        </authorList>
    </citation>
    <scope>NUCLEOTIDE SEQUENCE [LARGE SCALE GENOMIC DNA]</scope>
    <source>
        <strain evidence="18">UJ94</strain>
    </source>
</reference>
<dbReference type="InterPro" id="IPR011005">
    <property type="entry name" value="Dihydropteroate_synth-like_sf"/>
</dbReference>
<dbReference type="RefSeq" id="WP_102995735.1">
    <property type="nucleotide sequence ID" value="NZ_CP025938.1"/>
</dbReference>
<feature type="domain" description="Pterin-binding" evidence="13">
    <location>
        <begin position="34"/>
        <end position="295"/>
    </location>
</feature>
<dbReference type="Gene3D" id="1.10.1240.10">
    <property type="entry name" value="Methionine synthase domain"/>
    <property type="match status" value="1"/>
</dbReference>
<keyword evidence="6 10" id="KW-0479">Metal-binding</keyword>
<dbReference type="FunFam" id="3.20.20.20:FF:000002">
    <property type="entry name" value="Methionine synthase"/>
    <property type="match status" value="1"/>
</dbReference>
<evidence type="ECO:0000256" key="3">
    <source>
        <dbReference type="ARBA" id="ARBA00022628"/>
    </source>
</evidence>
<dbReference type="Gene3D" id="3.40.50.280">
    <property type="entry name" value="Cobalamin-binding domain"/>
    <property type="match status" value="1"/>
</dbReference>
<comment type="similarity">
    <text evidence="1">Belongs to the vitamin-B12 dependent methionine synthase family.</text>
</comment>
<feature type="binding site" evidence="12">
    <location>
        <begin position="864"/>
        <end position="865"/>
    </location>
    <ligand>
        <name>S-adenosyl-L-methionine</name>
        <dbReference type="ChEBI" id="CHEBI:59789"/>
    </ligand>
</feature>
<feature type="binding site" evidence="12">
    <location>
        <position position="480"/>
    </location>
    <ligand>
        <name>methylcob(III)alamin</name>
        <dbReference type="ChEBI" id="CHEBI:28115"/>
    </ligand>
</feature>
<keyword evidence="2 10" id="KW-0489">Methyltransferase</keyword>
<dbReference type="FunFam" id="3.40.50.280:FF:000001">
    <property type="entry name" value="Methionine synthase"/>
    <property type="match status" value="1"/>
</dbReference>
<keyword evidence="10" id="KW-0486">Methionine biosynthesis</keyword>
<dbReference type="InterPro" id="IPR036594">
    <property type="entry name" value="Meth_synthase_dom"/>
</dbReference>
<feature type="domain" description="B12-binding N-terminal" evidence="16">
    <location>
        <begin position="325"/>
        <end position="419"/>
    </location>
</feature>
<dbReference type="Proteomes" id="UP000236592">
    <property type="component" value="Chromosome"/>
</dbReference>
<dbReference type="GO" id="GO:0032259">
    <property type="term" value="P:methylation"/>
    <property type="evidence" value="ECO:0007669"/>
    <property type="project" value="UniProtKB-KW"/>
</dbReference>
<feature type="domain" description="B12-binding" evidence="15">
    <location>
        <begin position="422"/>
        <end position="557"/>
    </location>
</feature>
<dbReference type="EC" id="2.1.1.13" evidence="9 10"/>
<dbReference type="EMBL" id="CP025938">
    <property type="protein sequence ID" value="AUS05727.1"/>
    <property type="molecule type" value="Genomic_DNA"/>
</dbReference>
<dbReference type="Gene3D" id="3.10.196.10">
    <property type="entry name" value="Vitamin B12-dependent methionine synthase, activation domain"/>
    <property type="match status" value="1"/>
</dbReference>
<feature type="binding site" evidence="12">
    <location>
        <begin position="432"/>
        <end position="436"/>
    </location>
    <ligand>
        <name>methylcob(III)alamin</name>
        <dbReference type="ChEBI" id="CHEBI:28115"/>
    </ligand>
</feature>
<dbReference type="InterPro" id="IPR006158">
    <property type="entry name" value="Cobalamin-bd"/>
</dbReference>
<dbReference type="Gene3D" id="3.20.20.20">
    <property type="entry name" value="Dihydropteroate synthase-like"/>
    <property type="match status" value="1"/>
</dbReference>
<gene>
    <name evidence="17" type="primary">metH</name>
    <name evidence="17" type="ORF">C1A40_09730</name>
</gene>
<comment type="domain">
    <text evidence="10">Modular enzyme with four functionally distinct domains. The isolated Hcy-binding domain catalyzes methyl transfer from free methylcobalamin to homocysteine. The Hcy-binding domain in association with the pterin-binding domain catalyzes the methylation of cob(I)alamin by methyltetrahydrofolate and the methylation of homocysteine. The B12-binding domain binds the cofactor. The AdoMet activation domain binds S-adenosyl-L-methionine. Under aerobic conditions cob(I)alamin can be converted to inactive cob(II)alamin. Reductive methylation by S-adenosyl-L-methionine and flavodoxin regenerates methylcobalamin.</text>
</comment>
<dbReference type="AlphaFoldDB" id="A0A2I7SIK9"/>
<dbReference type="GO" id="GO:0031419">
    <property type="term" value="F:cobalamin binding"/>
    <property type="evidence" value="ECO:0007669"/>
    <property type="project" value="UniProtKB-UniRule"/>
</dbReference>
<dbReference type="Pfam" id="PF02965">
    <property type="entry name" value="Met_synt_B12"/>
    <property type="match status" value="1"/>
</dbReference>
<dbReference type="OrthoDB" id="9803687at2"/>
<dbReference type="Gene3D" id="1.10.288.10">
    <property type="entry name" value="Cobalamin-dependent Methionine Synthase, domain 2"/>
    <property type="match status" value="1"/>
</dbReference>
<dbReference type="Pfam" id="PF02310">
    <property type="entry name" value="B12-binding"/>
    <property type="match status" value="1"/>
</dbReference>
<dbReference type="Pfam" id="PF00809">
    <property type="entry name" value="Pterin_bind"/>
    <property type="match status" value="1"/>
</dbReference>
<evidence type="ECO:0000256" key="11">
    <source>
        <dbReference type="PIRSR" id="PIRSR000381-1"/>
    </source>
</evidence>
<comment type="function">
    <text evidence="10">Catalyzes the transfer of a methyl group from methyl-cobalamin to homocysteine, yielding enzyme-bound cob(I)alamin and methionine. Subsequently, remethylates the cofactor using methyltetrahydrofolate.</text>
</comment>
<dbReference type="GO" id="GO:0005829">
    <property type="term" value="C:cytosol"/>
    <property type="evidence" value="ECO:0007669"/>
    <property type="project" value="TreeGrafter"/>
</dbReference>
<comment type="cofactor">
    <cofactor evidence="10 11">
        <name>methylcob(III)alamin</name>
        <dbReference type="ChEBI" id="CHEBI:28115"/>
    </cofactor>
</comment>
<evidence type="ECO:0000313" key="17">
    <source>
        <dbReference type="EMBL" id="AUS05727.1"/>
    </source>
</evidence>
<dbReference type="SUPFAM" id="SSF56507">
    <property type="entry name" value="Methionine synthase activation domain-like"/>
    <property type="match status" value="1"/>
</dbReference>
<dbReference type="PANTHER" id="PTHR45833">
    <property type="entry name" value="METHIONINE SYNTHASE"/>
    <property type="match status" value="1"/>
</dbReference>
<keyword evidence="5 10" id="KW-0949">S-adenosyl-L-methionine</keyword>
<evidence type="ECO:0000259" key="15">
    <source>
        <dbReference type="PROSITE" id="PS51332"/>
    </source>
</evidence>
<keyword evidence="10" id="KW-0862">Zinc</keyword>
<evidence type="ECO:0000256" key="8">
    <source>
        <dbReference type="ARBA" id="ARBA00023285"/>
    </source>
</evidence>
<dbReference type="SUPFAM" id="SSF51717">
    <property type="entry name" value="Dihydropteroate synthetase-like"/>
    <property type="match status" value="1"/>
</dbReference>
<dbReference type="PROSITE" id="PS51337">
    <property type="entry name" value="B12_BINDING_NTER"/>
    <property type="match status" value="1"/>
</dbReference>
<dbReference type="SUPFAM" id="SSF52242">
    <property type="entry name" value="Cobalamin (vitamin B12)-binding domain"/>
    <property type="match status" value="1"/>
</dbReference>
<dbReference type="InterPro" id="IPR037010">
    <property type="entry name" value="VitB12-dep_Met_synth_activ_sf"/>
</dbReference>
<dbReference type="GO" id="GO:0008270">
    <property type="term" value="F:zinc ion binding"/>
    <property type="evidence" value="ECO:0007669"/>
    <property type="project" value="UniProtKB-UniRule"/>
</dbReference>
<dbReference type="PROSITE" id="PS51332">
    <property type="entry name" value="B12_BINDING"/>
    <property type="match status" value="1"/>
</dbReference>
<dbReference type="InterPro" id="IPR050554">
    <property type="entry name" value="Met_Synthase/Corrinoid"/>
</dbReference>
<proteinExistence type="inferred from homology"/>
<dbReference type="CDD" id="cd00740">
    <property type="entry name" value="MeTr"/>
    <property type="match status" value="1"/>
</dbReference>
<dbReference type="FunFam" id="1.10.1240.10:FF:000001">
    <property type="entry name" value="Methionine synthase"/>
    <property type="match status" value="1"/>
</dbReference>
<feature type="binding site" evidence="12">
    <location>
        <position position="484"/>
    </location>
    <ligand>
        <name>methylcob(III)alamin</name>
        <dbReference type="ChEBI" id="CHEBI:28115"/>
    </ligand>
</feature>
<dbReference type="InterPro" id="IPR000489">
    <property type="entry name" value="Pterin-binding_dom"/>
</dbReference>
<keyword evidence="3 10" id="KW-0846">Cobalamin</keyword>
<evidence type="ECO:0000259" key="14">
    <source>
        <dbReference type="PROSITE" id="PS50974"/>
    </source>
</evidence>
<comment type="cofactor">
    <cofactor evidence="10">
        <name>Zn(2+)</name>
        <dbReference type="ChEBI" id="CHEBI:29105"/>
    </cofactor>
</comment>
<name>A0A2I7SIK9_9FLAO</name>
<feature type="binding site" description="axial binding residue" evidence="11">
    <location>
        <position position="435"/>
    </location>
    <ligand>
        <name>methylcob(III)alamin</name>
        <dbReference type="ChEBI" id="CHEBI:28115"/>
    </ligand>
    <ligandPart>
        <name>Co</name>
        <dbReference type="ChEBI" id="CHEBI:27638"/>
    </ligandPart>
</feature>
<dbReference type="InterPro" id="IPR004223">
    <property type="entry name" value="VitB12-dep_Met_synth_activ_dom"/>
</dbReference>
<accession>A0A2I7SIK9</accession>
<dbReference type="GO" id="GO:0050667">
    <property type="term" value="P:homocysteine metabolic process"/>
    <property type="evidence" value="ECO:0007669"/>
    <property type="project" value="TreeGrafter"/>
</dbReference>
<dbReference type="KEGG" id="taj:C1A40_09730"/>
<dbReference type="InterPro" id="IPR036724">
    <property type="entry name" value="Cobalamin-bd_sf"/>
</dbReference>
<dbReference type="UniPathway" id="UPA00051">
    <property type="reaction ID" value="UER00081"/>
</dbReference>
<dbReference type="Pfam" id="PF02607">
    <property type="entry name" value="B12-binding_2"/>
    <property type="match status" value="1"/>
</dbReference>
<feature type="binding site" evidence="12">
    <location>
        <position position="809"/>
    </location>
    <ligand>
        <name>S-adenosyl-L-methionine</name>
        <dbReference type="ChEBI" id="CHEBI:59789"/>
    </ligand>
</feature>
<keyword evidence="7" id="KW-0677">Repeat</keyword>
<dbReference type="GO" id="GO:0046653">
    <property type="term" value="P:tetrahydrofolate metabolic process"/>
    <property type="evidence" value="ECO:0007669"/>
    <property type="project" value="TreeGrafter"/>
</dbReference>
<dbReference type="PANTHER" id="PTHR45833:SF1">
    <property type="entry name" value="METHIONINE SYNTHASE"/>
    <property type="match status" value="1"/>
</dbReference>
<evidence type="ECO:0000256" key="7">
    <source>
        <dbReference type="ARBA" id="ARBA00022737"/>
    </source>
</evidence>
<dbReference type="CDD" id="cd02069">
    <property type="entry name" value="methionine_synthase_B12_BD"/>
    <property type="match status" value="1"/>
</dbReference>
<dbReference type="SMART" id="SM01018">
    <property type="entry name" value="B12-binding_2"/>
    <property type="match status" value="1"/>
</dbReference>
<keyword evidence="10" id="KW-0028">Amino-acid biosynthesis</keyword>
<evidence type="ECO:0000256" key="1">
    <source>
        <dbReference type="ARBA" id="ARBA00010398"/>
    </source>
</evidence>
<evidence type="ECO:0000256" key="9">
    <source>
        <dbReference type="NCBIfam" id="TIGR02082"/>
    </source>
</evidence>
<evidence type="ECO:0000313" key="18">
    <source>
        <dbReference type="Proteomes" id="UP000236592"/>
    </source>
</evidence>
<dbReference type="PIRSF" id="PIRSF000381">
    <property type="entry name" value="MetH"/>
    <property type="match status" value="1"/>
</dbReference>
<evidence type="ECO:0000256" key="4">
    <source>
        <dbReference type="ARBA" id="ARBA00022679"/>
    </source>
</evidence>
<keyword evidence="8 10" id="KW-0170">Cobalt</keyword>
<comment type="pathway">
    <text evidence="10">Amino-acid biosynthesis; L-methionine biosynthesis via de novo pathway; L-methionine from L-homocysteine (MetH route): step 1/1.</text>
</comment>
<feature type="binding site" evidence="12">
    <location>
        <position position="623"/>
    </location>
    <ligand>
        <name>S-adenosyl-L-methionine</name>
        <dbReference type="ChEBI" id="CHEBI:59789"/>
    </ligand>
</feature>
<dbReference type="InterPro" id="IPR003759">
    <property type="entry name" value="Cbl-bd_cap"/>
</dbReference>